<evidence type="ECO:0000313" key="1">
    <source>
        <dbReference type="EMBL" id="CBI44217.1"/>
    </source>
</evidence>
<dbReference type="Proteomes" id="UP000006562">
    <property type="component" value="Chromosome"/>
</dbReference>
<accession>A0A9P1JJZ9</accession>
<keyword evidence="2" id="KW-1185">Reference proteome</keyword>
<organism evidence="1 2">
    <name type="scientific">Bacillus amyloliquefaciens (strain ATCC 23350 / DSM 7 / BCRC 11601 / CCUG 28519 / NBRC 15535 / NRRL B-14393 / F)</name>
    <dbReference type="NCBI Taxonomy" id="692420"/>
    <lineage>
        <taxon>Bacteria</taxon>
        <taxon>Bacillati</taxon>
        <taxon>Bacillota</taxon>
        <taxon>Bacilli</taxon>
        <taxon>Bacillales</taxon>
        <taxon>Bacillaceae</taxon>
        <taxon>Bacillus</taxon>
        <taxon>Bacillus amyloliquefaciens group</taxon>
    </lineage>
</organism>
<protein>
    <submittedName>
        <fullName evidence="1">Uncharacterized protein</fullName>
    </submittedName>
</protein>
<gene>
    <name evidence="1" type="ordered locus">BAMF_3091</name>
</gene>
<dbReference type="AlphaFoldDB" id="A0A9P1JJZ9"/>
<name>A0A9P1JJZ9_BACAS</name>
<sequence>MKDQKQGRKSKNQNFISTFFTKLTGRRCTGK</sequence>
<evidence type="ECO:0000313" key="2">
    <source>
        <dbReference type="Proteomes" id="UP000006562"/>
    </source>
</evidence>
<reference evidence="1 2" key="1">
    <citation type="journal article" date="2011" name="Int. J. Syst. Evol. Microbiol.">
        <title>Relationship of Bacillus amyloliquefaciens clades associated with strains DSM 7T and FZB42T: a proposal for Bacillus amyloliquefaciens subsp. amyloliquefaciens subsp. nov. and Bacillus amyloliquefaciens subsp. plantarum subsp. nov. based on complete genome sequence comparisons.</title>
        <authorList>
            <person name="Borriss R."/>
            <person name="Chen X.H."/>
            <person name="Rueckert C."/>
            <person name="Blom J."/>
            <person name="Becker A."/>
            <person name="Baumgarth B."/>
            <person name="Fan B."/>
            <person name="Pukall R."/>
            <person name="Schumann P."/>
            <person name="Sproer C."/>
            <person name="Junge H."/>
            <person name="Vater J."/>
            <person name="Puhler A."/>
            <person name="Klenk H.P."/>
        </authorList>
    </citation>
    <scope>NUCLEOTIDE SEQUENCE [LARGE SCALE GENOMIC DNA]</scope>
    <source>
        <strain evidence="2">DSM 7</strain>
    </source>
</reference>
<dbReference type="KEGG" id="bao:BAMF_3091"/>
<reference evidence="2" key="2">
    <citation type="journal article" date="2011" name="J. Biotechnol.">
        <title>Genome sequence of B. amyloliquefaciens type strain DSM7(T) reveals differences to plant-associated B. amyloliquefaciens FZB42.</title>
        <authorList>
            <person name="Ruckert C."/>
            <person name="Blom J."/>
            <person name="Chen X."/>
            <person name="Reva O."/>
            <person name="Borriss R."/>
        </authorList>
    </citation>
    <scope>NUCLEOTIDE SEQUENCE [LARGE SCALE GENOMIC DNA]</scope>
    <source>
        <strain evidence="2">DSM 7</strain>
    </source>
</reference>
<proteinExistence type="predicted"/>
<dbReference type="EMBL" id="FN597644">
    <property type="protein sequence ID" value="CBI44217.1"/>
    <property type="molecule type" value="Genomic_DNA"/>
</dbReference>